<dbReference type="EMBL" id="CP117826">
    <property type="protein sequence ID" value="XCC62845.1"/>
    <property type="molecule type" value="Genomic_DNA"/>
</dbReference>
<dbReference type="RefSeq" id="WP_079547363.1">
    <property type="nucleotide sequence ID" value="NZ_CP117826.1"/>
</dbReference>
<dbReference type="InterPro" id="IPR003594">
    <property type="entry name" value="HATPase_dom"/>
</dbReference>
<evidence type="ECO:0000259" key="1">
    <source>
        <dbReference type="Pfam" id="PF13581"/>
    </source>
</evidence>
<sequence length="137" mass="14924">MIYTRDYAIEKDDFAAAGEVSARIKNKLKQMGVDHTLIRKIAIASYEAEINMIIHSFGGHMQLDIDEDSITIICADTGPGIPDIDLAMQEGYSTASDTVREMGFGAGMGLPNMNKNSDNMQIESSPAGTTVTLKFKM</sequence>
<dbReference type="AlphaFoldDB" id="A0AAU8AAK6"/>
<dbReference type="InterPro" id="IPR036890">
    <property type="entry name" value="HATPase_C_sf"/>
</dbReference>
<evidence type="ECO:0000313" key="2">
    <source>
        <dbReference type="EMBL" id="XCC62845.1"/>
    </source>
</evidence>
<proteinExistence type="predicted"/>
<feature type="domain" description="Histidine kinase/HSP90-like ATPase" evidence="1">
    <location>
        <begin position="17"/>
        <end position="134"/>
    </location>
</feature>
<accession>A0AAU8AAK6</accession>
<name>A0AAU8AAK6_9FIRM</name>
<keyword evidence="2" id="KW-0067">ATP-binding</keyword>
<reference evidence="2" key="1">
    <citation type="submission" date="2023-02" db="EMBL/GenBank/DDBJ databases">
        <title>Gut commensal Christensenella minuta modulates host metabolism via a new class of secondary bile acids.</title>
        <authorList>
            <person name="Liu C."/>
        </authorList>
    </citation>
    <scope>NUCLEOTIDE SEQUENCE</scope>
    <source>
        <strain evidence="2">CA70</strain>
    </source>
</reference>
<dbReference type="Pfam" id="PF13581">
    <property type="entry name" value="HATPase_c_2"/>
    <property type="match status" value="1"/>
</dbReference>
<dbReference type="Gene3D" id="3.30.565.10">
    <property type="entry name" value="Histidine kinase-like ATPase, C-terminal domain"/>
    <property type="match status" value="1"/>
</dbReference>
<dbReference type="SUPFAM" id="SSF55874">
    <property type="entry name" value="ATPase domain of HSP90 chaperone/DNA topoisomerase II/histidine kinase"/>
    <property type="match status" value="1"/>
</dbReference>
<organism evidence="2">
    <name type="scientific">Christensenella massiliensis</name>
    <dbReference type="NCBI Taxonomy" id="1805714"/>
    <lineage>
        <taxon>Bacteria</taxon>
        <taxon>Bacillati</taxon>
        <taxon>Bacillota</taxon>
        <taxon>Clostridia</taxon>
        <taxon>Christensenellales</taxon>
        <taxon>Christensenellaceae</taxon>
        <taxon>Christensenella</taxon>
    </lineage>
</organism>
<keyword evidence="2" id="KW-0547">Nucleotide-binding</keyword>
<dbReference type="GO" id="GO:0005524">
    <property type="term" value="F:ATP binding"/>
    <property type="evidence" value="ECO:0007669"/>
    <property type="project" value="UniProtKB-KW"/>
</dbReference>
<protein>
    <submittedName>
        <fullName evidence="2">ATP-binding protein</fullName>
    </submittedName>
</protein>
<gene>
    <name evidence="2" type="ORF">PUP29_02670</name>
</gene>